<protein>
    <recommendedName>
        <fullName evidence="2">DUF4350 domain-containing protein</fullName>
    </recommendedName>
</protein>
<evidence type="ECO:0000313" key="4">
    <source>
        <dbReference type="Proteomes" id="UP000234857"/>
    </source>
</evidence>
<feature type="chain" id="PRO_5015002086" description="DUF4350 domain-containing protein" evidence="1">
    <location>
        <begin position="20"/>
        <end position="254"/>
    </location>
</feature>
<proteinExistence type="predicted"/>
<name>A0A2N5ZKV3_MUIH1</name>
<dbReference type="Gene3D" id="3.40.50.880">
    <property type="match status" value="1"/>
</dbReference>
<accession>A0A2N5ZKV3</accession>
<evidence type="ECO:0000313" key="3">
    <source>
        <dbReference type="EMBL" id="PLX19338.1"/>
    </source>
</evidence>
<dbReference type="AlphaFoldDB" id="A0A2N5ZKV3"/>
<organism evidence="3 4">
    <name type="scientific">Muiribacterium halophilum</name>
    <dbReference type="NCBI Taxonomy" id="2053465"/>
    <lineage>
        <taxon>Bacteria</taxon>
        <taxon>Candidatus Muiribacteriota</taxon>
        <taxon>Candidatus Muiribacteriia</taxon>
        <taxon>Candidatus Muiribacteriales</taxon>
        <taxon>Candidatus Muiribacteriaceae</taxon>
        <taxon>Candidatus Muiribacterium</taxon>
    </lineage>
</organism>
<comment type="caution">
    <text evidence="3">The sequence shown here is derived from an EMBL/GenBank/DDBJ whole genome shotgun (WGS) entry which is preliminary data.</text>
</comment>
<feature type="domain" description="DUF4350" evidence="2">
    <location>
        <begin position="42"/>
        <end position="217"/>
    </location>
</feature>
<dbReference type="InterPro" id="IPR029062">
    <property type="entry name" value="Class_I_gatase-like"/>
</dbReference>
<sequence length="254" mass="28252">MKKLLVAVMLVASFIFVFSSENVLFDNAHAQTAGSAHWTIDTGFSYFADDVEDAGFRVNSIDYGEIKASLLEQFDILVIPEPNNPFDREEIEDIKDFVKNGGGLFLISDNKGADRNHNGWDSIKIYNKFVDDFGFKFNERTFSEHPLKGDRLDCSVMEGVFEVGSWGGTSIEVLDPSKVKGLINVSNSNGGDPFVVVAEYGKGRIVAVGDSSPFDDGSMSSEKLYANYQMYDHRKMAVNLVDFLAKKNGFDIFK</sequence>
<gene>
    <name evidence="3" type="ORF">C0601_02165</name>
</gene>
<evidence type="ECO:0000256" key="1">
    <source>
        <dbReference type="SAM" id="SignalP"/>
    </source>
</evidence>
<feature type="signal peptide" evidence="1">
    <location>
        <begin position="1"/>
        <end position="19"/>
    </location>
</feature>
<evidence type="ECO:0000259" key="2">
    <source>
        <dbReference type="Pfam" id="PF14258"/>
    </source>
</evidence>
<dbReference type="SUPFAM" id="SSF52317">
    <property type="entry name" value="Class I glutamine amidotransferase-like"/>
    <property type="match status" value="1"/>
</dbReference>
<dbReference type="Proteomes" id="UP000234857">
    <property type="component" value="Unassembled WGS sequence"/>
</dbReference>
<dbReference type="InterPro" id="IPR025646">
    <property type="entry name" value="DUF4350"/>
</dbReference>
<reference evidence="3 4" key="1">
    <citation type="submission" date="2017-11" db="EMBL/GenBank/DDBJ databases">
        <title>Genome-resolved metagenomics identifies genetic mobility, metabolic interactions, and unexpected diversity in perchlorate-reducing communities.</title>
        <authorList>
            <person name="Barnum T.P."/>
            <person name="Figueroa I.A."/>
            <person name="Carlstrom C.I."/>
            <person name="Lucas L.N."/>
            <person name="Engelbrektson A.L."/>
            <person name="Coates J.D."/>
        </authorList>
    </citation>
    <scope>NUCLEOTIDE SEQUENCE [LARGE SCALE GENOMIC DNA]</scope>
    <source>
        <strain evidence="3">BM706</strain>
    </source>
</reference>
<keyword evidence="1" id="KW-0732">Signal</keyword>
<dbReference type="EMBL" id="PKTG01000034">
    <property type="protein sequence ID" value="PLX19338.1"/>
    <property type="molecule type" value="Genomic_DNA"/>
</dbReference>
<dbReference type="Pfam" id="PF14258">
    <property type="entry name" value="DUF4350"/>
    <property type="match status" value="1"/>
</dbReference>